<dbReference type="PANTHER" id="PTHR40392">
    <property type="entry name" value="2-PHOSPHO-L-LACTATE GUANYLYLTRANSFERASE"/>
    <property type="match status" value="1"/>
</dbReference>
<reference evidence="5" key="1">
    <citation type="submission" date="2018-05" db="EMBL/GenBank/DDBJ databases">
        <authorList>
            <person name="Lanie J.A."/>
            <person name="Ng W.-L."/>
            <person name="Kazmierczak K.M."/>
            <person name="Andrzejewski T.M."/>
            <person name="Davidsen T.M."/>
            <person name="Wayne K.J."/>
            <person name="Tettelin H."/>
            <person name="Glass J.I."/>
            <person name="Rusch D."/>
            <person name="Podicherti R."/>
            <person name="Tsui H.-C.T."/>
            <person name="Winkler M.E."/>
        </authorList>
    </citation>
    <scope>NUCLEOTIDE SEQUENCE</scope>
</reference>
<dbReference type="GO" id="GO:0043814">
    <property type="term" value="F:phospholactate guanylyltransferase activity"/>
    <property type="evidence" value="ECO:0007669"/>
    <property type="project" value="InterPro"/>
</dbReference>
<dbReference type="SUPFAM" id="SSF53448">
    <property type="entry name" value="Nucleotide-diphospho-sugar transferases"/>
    <property type="match status" value="1"/>
</dbReference>
<dbReference type="InterPro" id="IPR029044">
    <property type="entry name" value="Nucleotide-diphossugar_trans"/>
</dbReference>
<evidence type="ECO:0008006" key="6">
    <source>
        <dbReference type="Google" id="ProtNLM"/>
    </source>
</evidence>
<keyword evidence="2" id="KW-0548">Nucleotidyltransferase</keyword>
<dbReference type="EMBL" id="UINC01211013">
    <property type="protein sequence ID" value="SVE34730.1"/>
    <property type="molecule type" value="Genomic_DNA"/>
</dbReference>
<keyword evidence="3" id="KW-0547">Nucleotide-binding</keyword>
<dbReference type="PANTHER" id="PTHR40392:SF1">
    <property type="entry name" value="2-PHOSPHO-L-LACTATE GUANYLYLTRANSFERASE"/>
    <property type="match status" value="1"/>
</dbReference>
<keyword evidence="1" id="KW-0808">Transferase</keyword>
<dbReference type="InterPro" id="IPR002835">
    <property type="entry name" value="CofC"/>
</dbReference>
<organism evidence="5">
    <name type="scientific">marine metagenome</name>
    <dbReference type="NCBI Taxonomy" id="408172"/>
    <lineage>
        <taxon>unclassified sequences</taxon>
        <taxon>metagenomes</taxon>
        <taxon>ecological metagenomes</taxon>
    </lineage>
</organism>
<accession>A0A383CRS8</accession>
<protein>
    <recommendedName>
        <fullName evidence="6">MobA-like NTP transferase domain-containing protein</fullName>
    </recommendedName>
</protein>
<feature type="non-terminal residue" evidence="5">
    <location>
        <position position="1"/>
    </location>
</feature>
<evidence type="ECO:0000256" key="4">
    <source>
        <dbReference type="ARBA" id="ARBA00023134"/>
    </source>
</evidence>
<evidence type="ECO:0000313" key="5">
    <source>
        <dbReference type="EMBL" id="SVE34730.1"/>
    </source>
</evidence>
<evidence type="ECO:0000256" key="2">
    <source>
        <dbReference type="ARBA" id="ARBA00022695"/>
    </source>
</evidence>
<dbReference type="AlphaFoldDB" id="A0A383CRS8"/>
<dbReference type="Pfam" id="PF01983">
    <property type="entry name" value="CofC"/>
    <property type="match status" value="1"/>
</dbReference>
<keyword evidence="4" id="KW-0342">GTP-binding</keyword>
<name>A0A383CRS8_9ZZZZ</name>
<evidence type="ECO:0000256" key="1">
    <source>
        <dbReference type="ARBA" id="ARBA00022679"/>
    </source>
</evidence>
<proteinExistence type="predicted"/>
<dbReference type="GO" id="GO:0005525">
    <property type="term" value="F:GTP binding"/>
    <property type="evidence" value="ECO:0007669"/>
    <property type="project" value="UniProtKB-KW"/>
</dbReference>
<dbReference type="Gene3D" id="3.90.550.10">
    <property type="entry name" value="Spore Coat Polysaccharide Biosynthesis Protein SpsA, Chain A"/>
    <property type="match status" value="1"/>
</dbReference>
<evidence type="ECO:0000256" key="3">
    <source>
        <dbReference type="ARBA" id="ARBA00022741"/>
    </source>
</evidence>
<sequence length="180" mass="18801">ILAVTRCPLACRHLRRAGAHLLDDSDCTGLNAAVSSAASVLEAQGVPGFLTVPGDIPAVSPLEVERVAHSINKFSGLTLVPAADGQGTNCLAMSPPKLLPPLFGPGSVEAHTRAATGQNIEVRLVSLPGFGFDVDTPEDLRQVNQYPQARQTASFLDSIGFAEHYTRLDEGVGSDFAAIG</sequence>
<gene>
    <name evidence="5" type="ORF">METZ01_LOCUS487584</name>
</gene>